<accession>A0A833PDQ9</accession>
<dbReference type="Proteomes" id="UP000490535">
    <property type="component" value="Unassembled WGS sequence"/>
</dbReference>
<dbReference type="AlphaFoldDB" id="A0A833PDQ9"/>
<gene>
    <name evidence="1" type="ORF">GAK29_03154</name>
</gene>
<evidence type="ECO:0000313" key="2">
    <source>
        <dbReference type="Proteomes" id="UP000490535"/>
    </source>
</evidence>
<sequence>MVSCSKISSQNYETKVDVIFDKSIDNKDLKIVVNPYGYLLDGYELKKYIGKTSNHTVLFNEGRMQNYKKEDINNFSDYYIYAKYKNQYAKMKYTNSLVMGSNETDIKIFINIFENLVYLSSTENDSSPEAIHQNSFKNKQVFDQVDTKFLKILDDLN</sequence>
<dbReference type="EMBL" id="WNDP01000089">
    <property type="protein sequence ID" value="KAF1022576.1"/>
    <property type="molecule type" value="Genomic_DNA"/>
</dbReference>
<organism evidence="1 2">
    <name type="scientific">Acinetobacter bereziniae</name>
    <name type="common">Acinetobacter genomosp. 10</name>
    <dbReference type="NCBI Taxonomy" id="106648"/>
    <lineage>
        <taxon>Bacteria</taxon>
        <taxon>Pseudomonadati</taxon>
        <taxon>Pseudomonadota</taxon>
        <taxon>Gammaproteobacteria</taxon>
        <taxon>Moraxellales</taxon>
        <taxon>Moraxellaceae</taxon>
        <taxon>Acinetobacter</taxon>
    </lineage>
</organism>
<evidence type="ECO:0000313" key="1">
    <source>
        <dbReference type="EMBL" id="KAF1022576.1"/>
    </source>
</evidence>
<proteinExistence type="predicted"/>
<reference evidence="2" key="1">
    <citation type="journal article" date="2020" name="MBio">
        <title>Horizontal gene transfer to a defensive symbiont with a reduced genome amongst a multipartite beetle microbiome.</title>
        <authorList>
            <person name="Waterworth S.C."/>
            <person name="Florez L.V."/>
            <person name="Rees E.R."/>
            <person name="Hertweck C."/>
            <person name="Kaltenpoth M."/>
            <person name="Kwan J.C."/>
        </authorList>
    </citation>
    <scope>NUCLEOTIDE SEQUENCE [LARGE SCALE GENOMIC DNA]</scope>
</reference>
<comment type="caution">
    <text evidence="1">The sequence shown here is derived from an EMBL/GenBank/DDBJ whole genome shotgun (WGS) entry which is preliminary data.</text>
</comment>
<name>A0A833PDQ9_ACIBZ</name>
<protein>
    <submittedName>
        <fullName evidence="1">Uncharacterized protein</fullName>
    </submittedName>
</protein>